<evidence type="ECO:0000256" key="5">
    <source>
        <dbReference type="ARBA" id="ARBA00022490"/>
    </source>
</evidence>
<dbReference type="Proteomes" id="UP000254720">
    <property type="component" value="Unassembled WGS sequence"/>
</dbReference>
<gene>
    <name evidence="10" type="primary">gmhA</name>
    <name evidence="12" type="ORF">C8D86_10812</name>
</gene>
<organism evidence="12 13">
    <name type="scientific">Aquicella lusitana</name>
    <dbReference type="NCBI Taxonomy" id="254246"/>
    <lineage>
        <taxon>Bacteria</taxon>
        <taxon>Pseudomonadati</taxon>
        <taxon>Pseudomonadota</taxon>
        <taxon>Gammaproteobacteria</taxon>
        <taxon>Legionellales</taxon>
        <taxon>Coxiellaceae</taxon>
        <taxon>Aquicella</taxon>
    </lineage>
</organism>
<dbReference type="GO" id="GO:0008968">
    <property type="term" value="F:D-sedoheptulose 7-phosphate isomerase activity"/>
    <property type="evidence" value="ECO:0007669"/>
    <property type="project" value="UniProtKB-UniRule"/>
</dbReference>
<dbReference type="AlphaFoldDB" id="A0A370GM67"/>
<keyword evidence="7 10" id="KW-0862">Zinc</keyword>
<dbReference type="PROSITE" id="PS51464">
    <property type="entry name" value="SIS"/>
    <property type="match status" value="1"/>
</dbReference>
<dbReference type="RefSeq" id="WP_114834110.1">
    <property type="nucleotide sequence ID" value="NZ_LR699114.1"/>
</dbReference>
<dbReference type="GO" id="GO:0097367">
    <property type="term" value="F:carbohydrate derivative binding"/>
    <property type="evidence" value="ECO:0007669"/>
    <property type="project" value="InterPro"/>
</dbReference>
<evidence type="ECO:0000256" key="7">
    <source>
        <dbReference type="ARBA" id="ARBA00022833"/>
    </source>
</evidence>
<feature type="binding site" evidence="10">
    <location>
        <position position="175"/>
    </location>
    <ligand>
        <name>substrate</name>
    </ligand>
</feature>
<dbReference type="OrthoDB" id="9810929at2"/>
<dbReference type="EC" id="5.3.1.28" evidence="10"/>
<sequence length="200" mass="21721">MNSIIERIKVNFTESIQTKIISADSILNIIAEASEEIVQALLEGHKILSCGNGGSACEALHFSSEMLNRFKQERPGLPAIALTSDIPTLTAIANDYHFSDVFAKQIRAMGHAGDLLLAISTSGNSANIVNAIKAAHDKNMGVIALTGYDGGKIVDHLQEKDIEIRVPAYDTARIQETHLLIIHCICDIIDFRLFGHGEVT</sequence>
<feature type="binding site" evidence="10">
    <location>
        <position position="125"/>
    </location>
    <ligand>
        <name>substrate</name>
    </ligand>
</feature>
<dbReference type="SUPFAM" id="SSF53697">
    <property type="entry name" value="SIS domain"/>
    <property type="match status" value="1"/>
</dbReference>
<feature type="binding site" evidence="10">
    <location>
        <position position="183"/>
    </location>
    <ligand>
        <name>Zn(2+)</name>
        <dbReference type="ChEBI" id="CHEBI:29105"/>
    </ligand>
</feature>
<dbReference type="CDD" id="cd05006">
    <property type="entry name" value="SIS_GmhA"/>
    <property type="match status" value="1"/>
</dbReference>
<dbReference type="Pfam" id="PF13580">
    <property type="entry name" value="SIS_2"/>
    <property type="match status" value="1"/>
</dbReference>
<evidence type="ECO:0000256" key="8">
    <source>
        <dbReference type="ARBA" id="ARBA00023235"/>
    </source>
</evidence>
<dbReference type="InterPro" id="IPR046348">
    <property type="entry name" value="SIS_dom_sf"/>
</dbReference>
<evidence type="ECO:0000259" key="11">
    <source>
        <dbReference type="PROSITE" id="PS51464"/>
    </source>
</evidence>
<dbReference type="GO" id="GO:0005975">
    <property type="term" value="P:carbohydrate metabolic process"/>
    <property type="evidence" value="ECO:0007669"/>
    <property type="project" value="UniProtKB-UniRule"/>
</dbReference>
<evidence type="ECO:0000256" key="9">
    <source>
        <dbReference type="ARBA" id="ARBA00023277"/>
    </source>
</evidence>
<dbReference type="UniPathway" id="UPA00041">
    <property type="reaction ID" value="UER00436"/>
</dbReference>
<keyword evidence="6 10" id="KW-0479">Metal-binding</keyword>
<evidence type="ECO:0000256" key="1">
    <source>
        <dbReference type="ARBA" id="ARBA00000348"/>
    </source>
</evidence>
<dbReference type="EMBL" id="QQAX01000008">
    <property type="protein sequence ID" value="RDI44761.1"/>
    <property type="molecule type" value="Genomic_DNA"/>
</dbReference>
<comment type="catalytic activity">
    <reaction evidence="1 10">
        <text>2 D-sedoheptulose 7-phosphate = D-glycero-alpha-D-manno-heptose 7-phosphate + D-glycero-beta-D-manno-heptose 7-phosphate</text>
        <dbReference type="Rhea" id="RHEA:27489"/>
        <dbReference type="ChEBI" id="CHEBI:57483"/>
        <dbReference type="ChEBI" id="CHEBI:60203"/>
        <dbReference type="ChEBI" id="CHEBI:60204"/>
        <dbReference type="EC" id="5.3.1.28"/>
    </reaction>
</comment>
<dbReference type="HAMAP" id="MF_00067">
    <property type="entry name" value="GmhA"/>
    <property type="match status" value="1"/>
</dbReference>
<keyword evidence="8 10" id="KW-0413">Isomerase</keyword>
<proteinExistence type="inferred from homology"/>
<comment type="cofactor">
    <cofactor evidence="10">
        <name>Zn(2+)</name>
        <dbReference type="ChEBI" id="CHEBI:29105"/>
    </cofactor>
    <text evidence="10">Binds 1 zinc ion per subunit.</text>
</comment>
<keyword evidence="13" id="KW-1185">Reference proteome</keyword>
<keyword evidence="5 10" id="KW-0963">Cytoplasm</keyword>
<evidence type="ECO:0000313" key="12">
    <source>
        <dbReference type="EMBL" id="RDI44761.1"/>
    </source>
</evidence>
<comment type="caution">
    <text evidence="12">The sequence shown here is derived from an EMBL/GenBank/DDBJ whole genome shotgun (WGS) entry which is preliminary data.</text>
</comment>
<comment type="subunit">
    <text evidence="10">Homotetramer.</text>
</comment>
<feature type="binding site" evidence="10">
    <location>
        <begin position="94"/>
        <end position="95"/>
    </location>
    <ligand>
        <name>substrate</name>
    </ligand>
</feature>
<dbReference type="InterPro" id="IPR004515">
    <property type="entry name" value="Phosphoheptose_Isoase"/>
</dbReference>
<feature type="binding site" evidence="10">
    <location>
        <begin position="52"/>
        <end position="54"/>
    </location>
    <ligand>
        <name>substrate</name>
    </ligand>
</feature>
<feature type="binding site" evidence="10">
    <location>
        <position position="65"/>
    </location>
    <ligand>
        <name>Zn(2+)</name>
        <dbReference type="ChEBI" id="CHEBI:29105"/>
    </ligand>
</feature>
<name>A0A370GM67_9COXI</name>
<feature type="domain" description="SIS" evidence="11">
    <location>
        <begin position="37"/>
        <end position="199"/>
    </location>
</feature>
<evidence type="ECO:0000256" key="10">
    <source>
        <dbReference type="HAMAP-Rule" id="MF_00067"/>
    </source>
</evidence>
<dbReference type="PANTHER" id="PTHR30390:SF6">
    <property type="entry name" value="DNAA INITIATOR-ASSOCIATING PROTEIN DIAA"/>
    <property type="match status" value="1"/>
</dbReference>
<dbReference type="GO" id="GO:0008270">
    <property type="term" value="F:zinc ion binding"/>
    <property type="evidence" value="ECO:0007669"/>
    <property type="project" value="UniProtKB-UniRule"/>
</dbReference>
<evidence type="ECO:0000256" key="3">
    <source>
        <dbReference type="ARBA" id="ARBA00004496"/>
    </source>
</evidence>
<dbReference type="Gene3D" id="3.40.50.10490">
    <property type="entry name" value="Glucose-6-phosphate isomerase like protein, domain 1"/>
    <property type="match status" value="1"/>
</dbReference>
<dbReference type="GO" id="GO:2001061">
    <property type="term" value="P:D-glycero-D-manno-heptose 7-phosphate biosynthetic process"/>
    <property type="evidence" value="ECO:0007669"/>
    <property type="project" value="UniProtKB-UniPathway"/>
</dbReference>
<reference evidence="12 13" key="1">
    <citation type="submission" date="2018-07" db="EMBL/GenBank/DDBJ databases">
        <title>Genomic Encyclopedia of Type Strains, Phase IV (KMG-IV): sequencing the most valuable type-strain genomes for metagenomic binning, comparative biology and taxonomic classification.</title>
        <authorList>
            <person name="Goeker M."/>
        </authorList>
    </citation>
    <scope>NUCLEOTIDE SEQUENCE [LARGE SCALE GENOMIC DNA]</scope>
    <source>
        <strain evidence="12 13">DSM 16500</strain>
    </source>
</reference>
<dbReference type="NCBIfam" id="NF010546">
    <property type="entry name" value="PRK13936.1"/>
    <property type="match status" value="1"/>
</dbReference>
<evidence type="ECO:0000256" key="2">
    <source>
        <dbReference type="ARBA" id="ARBA00003172"/>
    </source>
</evidence>
<feature type="binding site" evidence="10">
    <location>
        <position position="65"/>
    </location>
    <ligand>
        <name>substrate</name>
    </ligand>
</feature>
<evidence type="ECO:0000256" key="6">
    <source>
        <dbReference type="ARBA" id="ARBA00022723"/>
    </source>
</evidence>
<comment type="similarity">
    <text evidence="4 10">Belongs to the SIS family. GmhA subfamily.</text>
</comment>
<keyword evidence="9 10" id="KW-0119">Carbohydrate metabolism</keyword>
<evidence type="ECO:0000256" key="4">
    <source>
        <dbReference type="ARBA" id="ARBA00009894"/>
    </source>
</evidence>
<dbReference type="PANTHER" id="PTHR30390">
    <property type="entry name" value="SEDOHEPTULOSE 7-PHOSPHATE ISOMERASE / DNAA INITIATOR-ASSOCIATING FACTOR FOR REPLICATION INITIATION"/>
    <property type="match status" value="1"/>
</dbReference>
<comment type="function">
    <text evidence="2 10">Catalyzes the isomerization of sedoheptulose 7-phosphate in D-glycero-D-manno-heptose 7-phosphate.</text>
</comment>
<protein>
    <recommendedName>
        <fullName evidence="10">Phosphoheptose isomerase</fullName>
        <ecNumber evidence="10">5.3.1.28</ecNumber>
    </recommendedName>
    <alternativeName>
        <fullName evidence="10">Sedoheptulose 7-phosphate isomerase</fullName>
    </alternativeName>
</protein>
<comment type="subcellular location">
    <subcellularLocation>
        <location evidence="3 10">Cytoplasm</location>
    </subcellularLocation>
</comment>
<accession>A0A370GM67</accession>
<comment type="pathway">
    <text evidence="10">Carbohydrate biosynthesis; D-glycero-D-manno-heptose 7-phosphate biosynthesis; D-glycero-alpha-D-manno-heptose 7-phosphate and D-glycero-beta-D-manno-heptose 7-phosphate from sedoheptulose 7-phosphate: step 1/1.</text>
</comment>
<feature type="binding site" evidence="10">
    <location>
        <begin position="120"/>
        <end position="122"/>
    </location>
    <ligand>
        <name>substrate</name>
    </ligand>
</feature>
<dbReference type="InterPro" id="IPR050099">
    <property type="entry name" value="SIS_GmhA/DiaA_subfam"/>
</dbReference>
<comment type="miscellaneous">
    <text evidence="10">The reaction produces a racemic mixture of D-glycero-alpha-D-manno-heptose 7-phosphate and D-glycero-beta-D-manno-heptose 7-phosphate.</text>
</comment>
<feature type="binding site" evidence="10">
    <location>
        <position position="175"/>
    </location>
    <ligand>
        <name>Zn(2+)</name>
        <dbReference type="ChEBI" id="CHEBI:29105"/>
    </ligand>
</feature>
<feature type="binding site" evidence="10">
    <location>
        <position position="61"/>
    </location>
    <ligand>
        <name>Zn(2+)</name>
        <dbReference type="ChEBI" id="CHEBI:29105"/>
    </ligand>
</feature>
<dbReference type="GO" id="GO:0005737">
    <property type="term" value="C:cytoplasm"/>
    <property type="evidence" value="ECO:0007669"/>
    <property type="project" value="UniProtKB-SubCell"/>
</dbReference>
<dbReference type="InterPro" id="IPR001347">
    <property type="entry name" value="SIS_dom"/>
</dbReference>
<dbReference type="InterPro" id="IPR035461">
    <property type="entry name" value="GmhA/DiaA"/>
</dbReference>
<evidence type="ECO:0000313" key="13">
    <source>
        <dbReference type="Proteomes" id="UP000254720"/>
    </source>
</evidence>